<gene>
    <name evidence="14" type="ORF">SAMN02745158_03969</name>
</gene>
<comment type="function">
    <text evidence="8">May play the central regulatory role in sporulation. It may be an element of the effector pathway responsible for the activation of sporulation genes in response to nutritional stress. Spo0A may act in concert with spo0H (a sigma factor) to control the expression of some genes that are critical to the sporulation process.</text>
</comment>
<feature type="domain" description="Response regulatory" evidence="13">
    <location>
        <begin position="830"/>
        <end position="951"/>
    </location>
</feature>
<dbReference type="SUPFAM" id="SSF47384">
    <property type="entry name" value="Homodimeric domain of signal transducing histidine kinase"/>
    <property type="match status" value="1"/>
</dbReference>
<sequence>MQRSGIRPMPTYNPHMGGHMRITKKTKTIITFFLLLLILLGSVQRNTLSVQAEAAVPEKKVIKVAFPYIKGLSETDEKGNHQGLVVDYLNEIAKYTNWEYEYITGESEALITDFMNGEYDLLGGTFYSPDLETYFSYPDYTMGSNRAVLFCRKDNLDLRTYDLSTLNGKTIGVYEKADEKIRRLQEFLNFNGLECQLKYYKQKDMMNDTLYHHLENGEVDLLLGNDLEDIQNFRVIATFEAQPYYISVAHGEQEIMDELNMALRHILEGDPDFAEKHYALHFPEQRTADIQYDPEEVEYIKNAGKIRVAAVKDWHPYFCIDGDKQHHNGIIPDVLDEISESSGLEFTYCFADTYTDAIQMVQEGNADILGWFLDAEDAAREQGLALTKPFISMNNMIVKNNSVSYPSGNLTGAVLEGRVLPDDVQAENMVYYATTEASVKAVNQGEADFVYGLATSLETELQKPSYRNITPVTFYNTSTPVSFAMVRPVDPELLSILNKGISDIQEEEMDAITGRNFVSGSYVPVTLKELIYENPMAAVLIVAAFLLLILLIVVLIARSRVKSTVLQAELRRAEAESKAKGDFLSRMSHEIRTPMNAIAGLVDLTCMKEGLSGEVKGNLEKIRSSTKYLLALLNDILDMSRLDGGMLTIASEPFSLEHLLSEAEEMTRIQTQQKNQEFIFQTDITHSRVTGDPIRLRQVLTNLLSNAGKFTPPRGSITLKVKEEAFENGRAVYRFSVTDTGDGIAPEFQKQIFGVFEQLGTSSSKSEGTGLGLPISQNIVKLMGGELEVNSTPKKGTEFFFTLSLPVEAPEETNNPQKEPVSQEAFRGKRILLAEDNDLNAEIAEELLKMKGIRSERACDGQEAVFMFESHSAGYYDLILMDLQMPVKNGLEAAREIRSSPLSGGSTVPILAMTANTFQEDMDAAAKAGMNGFITKPVDSNYMYEILSEYL</sequence>
<dbReference type="CDD" id="cd01007">
    <property type="entry name" value="PBP2_BvgS_HisK_like"/>
    <property type="match status" value="1"/>
</dbReference>
<keyword evidence="6 14" id="KW-0808">Transferase</keyword>
<evidence type="ECO:0000313" key="14">
    <source>
        <dbReference type="EMBL" id="SHF49790.1"/>
    </source>
</evidence>
<dbReference type="InterPro" id="IPR036890">
    <property type="entry name" value="HATPase_C_sf"/>
</dbReference>
<evidence type="ECO:0000256" key="1">
    <source>
        <dbReference type="ARBA" id="ARBA00000085"/>
    </source>
</evidence>
<dbReference type="Pfam" id="PF00497">
    <property type="entry name" value="SBP_bac_3"/>
    <property type="match status" value="2"/>
</dbReference>
<dbReference type="PRINTS" id="PR00344">
    <property type="entry name" value="BCTRLSENSOR"/>
</dbReference>
<protein>
    <recommendedName>
        <fullName evidence="9">Circadian input-output histidine kinase CikA</fullName>
        <ecNumber evidence="3">2.7.13.3</ecNumber>
    </recommendedName>
    <alternativeName>
        <fullName evidence="4">Stage 0 sporulation protein A homolog</fullName>
    </alternativeName>
</protein>
<reference evidence="14 15" key="1">
    <citation type="submission" date="2016-11" db="EMBL/GenBank/DDBJ databases">
        <authorList>
            <person name="Jaros S."/>
            <person name="Januszkiewicz K."/>
            <person name="Wedrychowicz H."/>
        </authorList>
    </citation>
    <scope>NUCLEOTIDE SEQUENCE [LARGE SCALE GENOMIC DNA]</scope>
    <source>
        <strain evidence="14 15">DSM 17459</strain>
    </source>
</reference>
<comment type="similarity">
    <text evidence="2">In the N-terminal section; belongs to the phytochrome family.</text>
</comment>
<evidence type="ECO:0000256" key="10">
    <source>
        <dbReference type="PROSITE-ProRule" id="PRU00169"/>
    </source>
</evidence>
<dbReference type="EMBL" id="FQVI01000034">
    <property type="protein sequence ID" value="SHF49790.1"/>
    <property type="molecule type" value="Genomic_DNA"/>
</dbReference>
<dbReference type="FunFam" id="3.30.565.10:FF:000010">
    <property type="entry name" value="Sensor histidine kinase RcsC"/>
    <property type="match status" value="1"/>
</dbReference>
<keyword evidence="11" id="KW-0812">Transmembrane</keyword>
<dbReference type="EC" id="2.7.13.3" evidence="3"/>
<dbReference type="SUPFAM" id="SSF52172">
    <property type="entry name" value="CheY-like"/>
    <property type="match status" value="1"/>
</dbReference>
<dbReference type="GO" id="GO:0000155">
    <property type="term" value="F:phosphorelay sensor kinase activity"/>
    <property type="evidence" value="ECO:0007669"/>
    <property type="project" value="InterPro"/>
</dbReference>
<dbReference type="SMART" id="SM00062">
    <property type="entry name" value="PBPb"/>
    <property type="match status" value="1"/>
</dbReference>
<dbReference type="InterPro" id="IPR003661">
    <property type="entry name" value="HisK_dim/P_dom"/>
</dbReference>
<keyword evidence="5 10" id="KW-0597">Phosphoprotein</keyword>
<dbReference type="Gene3D" id="1.10.287.130">
    <property type="match status" value="1"/>
</dbReference>
<dbReference type="CDD" id="cd00082">
    <property type="entry name" value="HisKA"/>
    <property type="match status" value="1"/>
</dbReference>
<evidence type="ECO:0000256" key="5">
    <source>
        <dbReference type="ARBA" id="ARBA00022553"/>
    </source>
</evidence>
<feature type="transmembrane region" description="Helical" evidence="11">
    <location>
        <begin position="536"/>
        <end position="557"/>
    </location>
</feature>
<feature type="domain" description="Histidine kinase" evidence="12">
    <location>
        <begin position="586"/>
        <end position="807"/>
    </location>
</feature>
<dbReference type="SUPFAM" id="SSF55874">
    <property type="entry name" value="ATPase domain of HSP90 chaperone/DNA topoisomerase II/histidine kinase"/>
    <property type="match status" value="1"/>
</dbReference>
<evidence type="ECO:0000256" key="2">
    <source>
        <dbReference type="ARBA" id="ARBA00006402"/>
    </source>
</evidence>
<dbReference type="CDD" id="cd16922">
    <property type="entry name" value="HATPase_EvgS-ArcB-TorS-like"/>
    <property type="match status" value="1"/>
</dbReference>
<dbReference type="PANTHER" id="PTHR45339:SF1">
    <property type="entry name" value="HYBRID SIGNAL TRANSDUCTION HISTIDINE KINASE J"/>
    <property type="match status" value="1"/>
</dbReference>
<evidence type="ECO:0000256" key="9">
    <source>
        <dbReference type="ARBA" id="ARBA00074306"/>
    </source>
</evidence>
<proteinExistence type="inferred from homology"/>
<evidence type="ECO:0000256" key="4">
    <source>
        <dbReference type="ARBA" id="ARBA00018672"/>
    </source>
</evidence>
<dbReference type="InterPro" id="IPR036097">
    <property type="entry name" value="HisK_dim/P_sf"/>
</dbReference>
<dbReference type="InterPro" id="IPR005467">
    <property type="entry name" value="His_kinase_dom"/>
</dbReference>
<dbReference type="SMART" id="SM00448">
    <property type="entry name" value="REC"/>
    <property type="match status" value="1"/>
</dbReference>
<dbReference type="Pfam" id="PF00512">
    <property type="entry name" value="HisKA"/>
    <property type="match status" value="1"/>
</dbReference>
<dbReference type="CDD" id="cd17546">
    <property type="entry name" value="REC_hyHK_CKI1_RcsC-like"/>
    <property type="match status" value="1"/>
</dbReference>
<comment type="catalytic activity">
    <reaction evidence="1">
        <text>ATP + protein L-histidine = ADP + protein N-phospho-L-histidine.</text>
        <dbReference type="EC" id="2.7.13.3"/>
    </reaction>
</comment>
<dbReference type="InterPro" id="IPR003594">
    <property type="entry name" value="HATPase_dom"/>
</dbReference>
<dbReference type="PANTHER" id="PTHR45339">
    <property type="entry name" value="HYBRID SIGNAL TRANSDUCTION HISTIDINE KINASE J"/>
    <property type="match status" value="1"/>
</dbReference>
<dbReference type="InterPro" id="IPR004358">
    <property type="entry name" value="Sig_transdc_His_kin-like_C"/>
</dbReference>
<keyword evidence="6 14" id="KW-0418">Kinase</keyword>
<evidence type="ECO:0000256" key="11">
    <source>
        <dbReference type="SAM" id="Phobius"/>
    </source>
</evidence>
<dbReference type="InterPro" id="IPR001789">
    <property type="entry name" value="Sig_transdc_resp-reg_receiver"/>
</dbReference>
<dbReference type="Pfam" id="PF00072">
    <property type="entry name" value="Response_reg"/>
    <property type="match status" value="1"/>
</dbReference>
<evidence type="ECO:0000256" key="3">
    <source>
        <dbReference type="ARBA" id="ARBA00012438"/>
    </source>
</evidence>
<organism evidence="14 15">
    <name type="scientific">Lactonifactor longoviformis DSM 17459</name>
    <dbReference type="NCBI Taxonomy" id="1122155"/>
    <lineage>
        <taxon>Bacteria</taxon>
        <taxon>Bacillati</taxon>
        <taxon>Bacillota</taxon>
        <taxon>Clostridia</taxon>
        <taxon>Eubacteriales</taxon>
        <taxon>Clostridiaceae</taxon>
        <taxon>Lactonifactor</taxon>
    </lineage>
</organism>
<dbReference type="STRING" id="1122155.SAMN02745158_03969"/>
<evidence type="ECO:0000256" key="8">
    <source>
        <dbReference type="ARBA" id="ARBA00024867"/>
    </source>
</evidence>
<dbReference type="InterPro" id="IPR011006">
    <property type="entry name" value="CheY-like_superfamily"/>
</dbReference>
<keyword evidence="15" id="KW-1185">Reference proteome</keyword>
<dbReference type="PROSITE" id="PS50110">
    <property type="entry name" value="RESPONSE_REGULATORY"/>
    <property type="match status" value="1"/>
</dbReference>
<feature type="modified residue" description="4-aspartylphosphate" evidence="10">
    <location>
        <position position="882"/>
    </location>
</feature>
<keyword evidence="7" id="KW-0902">Two-component regulatory system</keyword>
<dbReference type="SUPFAM" id="SSF53850">
    <property type="entry name" value="Periplasmic binding protein-like II"/>
    <property type="match status" value="2"/>
</dbReference>
<evidence type="ECO:0000256" key="6">
    <source>
        <dbReference type="ARBA" id="ARBA00022777"/>
    </source>
</evidence>
<keyword evidence="11" id="KW-1133">Transmembrane helix</keyword>
<dbReference type="InterPro" id="IPR001638">
    <property type="entry name" value="Solute-binding_3/MltF_N"/>
</dbReference>
<dbReference type="SMART" id="SM00387">
    <property type="entry name" value="HATPase_c"/>
    <property type="match status" value="1"/>
</dbReference>
<evidence type="ECO:0000313" key="15">
    <source>
        <dbReference type="Proteomes" id="UP000184245"/>
    </source>
</evidence>
<name>A0A1M5C535_9CLOT</name>
<dbReference type="Gene3D" id="3.30.565.10">
    <property type="entry name" value="Histidine kinase-like ATPase, C-terminal domain"/>
    <property type="match status" value="1"/>
</dbReference>
<dbReference type="AlphaFoldDB" id="A0A1M5C535"/>
<dbReference type="Gene3D" id="3.40.190.10">
    <property type="entry name" value="Periplasmic binding protein-like II"/>
    <property type="match status" value="4"/>
</dbReference>
<dbReference type="Gene3D" id="3.40.50.2300">
    <property type="match status" value="1"/>
</dbReference>
<dbReference type="PROSITE" id="PS50109">
    <property type="entry name" value="HIS_KIN"/>
    <property type="match status" value="1"/>
</dbReference>
<keyword evidence="11" id="KW-0472">Membrane</keyword>
<dbReference type="Pfam" id="PF02518">
    <property type="entry name" value="HATPase_c"/>
    <property type="match status" value="1"/>
</dbReference>
<evidence type="ECO:0000259" key="13">
    <source>
        <dbReference type="PROSITE" id="PS50110"/>
    </source>
</evidence>
<evidence type="ECO:0000256" key="7">
    <source>
        <dbReference type="ARBA" id="ARBA00023012"/>
    </source>
</evidence>
<dbReference type="Proteomes" id="UP000184245">
    <property type="component" value="Unassembled WGS sequence"/>
</dbReference>
<accession>A0A1M5C535</accession>
<evidence type="ECO:0000259" key="12">
    <source>
        <dbReference type="PROSITE" id="PS50109"/>
    </source>
</evidence>
<dbReference type="SMART" id="SM00388">
    <property type="entry name" value="HisKA"/>
    <property type="match status" value="1"/>
</dbReference>